<proteinExistence type="predicted"/>
<dbReference type="Gene3D" id="3.20.20.370">
    <property type="entry name" value="Glycoside hydrolase/deacetylase"/>
    <property type="match status" value="1"/>
</dbReference>
<sequence>MSRIRKALIWMNLALAVLVIAAGACRIRVNHLVNAESMNIKKTSGIKEVALTFDDGPSPECTKDLLEGLKERNVKATFFVIGEKAEAYPDLIKKIQDDGHIIGNHSYTHVNLGILSKKDACEQIRKTNDAIYQITGEYPQFLRSPFGSTQKNLDCQMNMIEVLWDVDPRDWEVQNKEKVVNKVMTDVKDGDIILLHDGYDSSMLAAFEIIDRLQAQGYEFVTVDKLIFELP</sequence>
<evidence type="ECO:0000259" key="3">
    <source>
        <dbReference type="PROSITE" id="PS51677"/>
    </source>
</evidence>
<comment type="caution">
    <text evidence="4">The sequence shown here is derived from an EMBL/GenBank/DDBJ whole genome shotgun (WGS) entry which is preliminary data.</text>
</comment>
<dbReference type="GO" id="GO:0016020">
    <property type="term" value="C:membrane"/>
    <property type="evidence" value="ECO:0007669"/>
    <property type="project" value="TreeGrafter"/>
</dbReference>
<feature type="domain" description="NodB homology" evidence="3">
    <location>
        <begin position="47"/>
        <end position="221"/>
    </location>
</feature>
<dbReference type="Pfam" id="PF01522">
    <property type="entry name" value="Polysacc_deac_1"/>
    <property type="match status" value="1"/>
</dbReference>
<dbReference type="GO" id="GO:0005975">
    <property type="term" value="P:carbohydrate metabolic process"/>
    <property type="evidence" value="ECO:0007669"/>
    <property type="project" value="InterPro"/>
</dbReference>
<dbReference type="RefSeq" id="WP_022243921.1">
    <property type="nucleotide sequence ID" value="NZ_JAJEQW010000009.1"/>
</dbReference>
<evidence type="ECO:0000313" key="5">
    <source>
        <dbReference type="Proteomes" id="UP001198893"/>
    </source>
</evidence>
<keyword evidence="2" id="KW-0378">Hydrolase</keyword>
<dbReference type="Proteomes" id="UP001198893">
    <property type="component" value="Unassembled WGS sequence"/>
</dbReference>
<keyword evidence="1" id="KW-0479">Metal-binding</keyword>
<name>A0AAW4WCD8_9FIRM</name>
<evidence type="ECO:0000256" key="1">
    <source>
        <dbReference type="ARBA" id="ARBA00022723"/>
    </source>
</evidence>
<dbReference type="GO" id="GO:0046872">
    <property type="term" value="F:metal ion binding"/>
    <property type="evidence" value="ECO:0007669"/>
    <property type="project" value="UniProtKB-KW"/>
</dbReference>
<evidence type="ECO:0000256" key="2">
    <source>
        <dbReference type="ARBA" id="ARBA00022801"/>
    </source>
</evidence>
<dbReference type="SUPFAM" id="SSF88713">
    <property type="entry name" value="Glycoside hydrolase/deacetylase"/>
    <property type="match status" value="1"/>
</dbReference>
<gene>
    <name evidence="4" type="ORF">LKD47_09175</name>
</gene>
<dbReference type="EMBL" id="JAJEQW010000009">
    <property type="protein sequence ID" value="MCC2242465.1"/>
    <property type="molecule type" value="Genomic_DNA"/>
</dbReference>
<dbReference type="InterPro" id="IPR050248">
    <property type="entry name" value="Polysacc_deacetylase_ArnD"/>
</dbReference>
<organism evidence="4 5">
    <name type="scientific">Roseburia amylophila</name>
    <dbReference type="NCBI Taxonomy" id="2981794"/>
    <lineage>
        <taxon>Bacteria</taxon>
        <taxon>Bacillati</taxon>
        <taxon>Bacillota</taxon>
        <taxon>Clostridia</taxon>
        <taxon>Lachnospirales</taxon>
        <taxon>Lachnospiraceae</taxon>
        <taxon>Roseburia</taxon>
    </lineage>
</organism>
<reference evidence="4" key="1">
    <citation type="submission" date="2021-10" db="EMBL/GenBank/DDBJ databases">
        <title>Anaerobic single-cell dispensing facilitates the cultivation of human gut bacteria.</title>
        <authorList>
            <person name="Afrizal A."/>
        </authorList>
    </citation>
    <scope>NUCLEOTIDE SEQUENCE</scope>
    <source>
        <strain evidence="4">CLA-AA-H204</strain>
    </source>
</reference>
<dbReference type="InterPro" id="IPR011330">
    <property type="entry name" value="Glyco_hydro/deAcase_b/a-brl"/>
</dbReference>
<protein>
    <submittedName>
        <fullName evidence="4">Polysaccharide deacetylase family protein</fullName>
    </submittedName>
</protein>
<accession>A0AAW4WCD8</accession>
<dbReference type="PROSITE" id="PS51677">
    <property type="entry name" value="NODB"/>
    <property type="match status" value="1"/>
</dbReference>
<dbReference type="AlphaFoldDB" id="A0AAW4WCD8"/>
<dbReference type="PROSITE" id="PS51257">
    <property type="entry name" value="PROKAR_LIPOPROTEIN"/>
    <property type="match status" value="1"/>
</dbReference>
<dbReference type="PANTHER" id="PTHR10587:SF133">
    <property type="entry name" value="CHITIN DEACETYLASE 1-RELATED"/>
    <property type="match status" value="1"/>
</dbReference>
<dbReference type="InterPro" id="IPR002509">
    <property type="entry name" value="NODB_dom"/>
</dbReference>
<dbReference type="PANTHER" id="PTHR10587">
    <property type="entry name" value="GLYCOSYL TRANSFERASE-RELATED"/>
    <property type="match status" value="1"/>
</dbReference>
<evidence type="ECO:0000313" key="4">
    <source>
        <dbReference type="EMBL" id="MCC2242465.1"/>
    </source>
</evidence>
<dbReference type="GO" id="GO:0016810">
    <property type="term" value="F:hydrolase activity, acting on carbon-nitrogen (but not peptide) bonds"/>
    <property type="evidence" value="ECO:0007669"/>
    <property type="project" value="InterPro"/>
</dbReference>